<comment type="catalytic activity">
    <reaction evidence="10 11">
        <text>protoporphyrinogen IX + 3 O2 = protoporphyrin IX + 3 H2O2</text>
        <dbReference type="Rhea" id="RHEA:25576"/>
        <dbReference type="ChEBI" id="CHEBI:15379"/>
        <dbReference type="ChEBI" id="CHEBI:16240"/>
        <dbReference type="ChEBI" id="CHEBI:57306"/>
        <dbReference type="ChEBI" id="CHEBI:57307"/>
        <dbReference type="EC" id="1.3.3.4"/>
    </reaction>
</comment>
<evidence type="ECO:0000313" key="14">
    <source>
        <dbReference type="Proteomes" id="UP000443090"/>
    </source>
</evidence>
<evidence type="ECO:0000256" key="9">
    <source>
        <dbReference type="ARBA" id="ARBA00023244"/>
    </source>
</evidence>
<comment type="pathway">
    <text evidence="2 11">Porphyrin-containing compound metabolism; protoporphyrin-IX biosynthesis; protoporphyrin-IX from protoporphyrinogen-IX: step 1/1.</text>
</comment>
<evidence type="ECO:0000256" key="11">
    <source>
        <dbReference type="RuleBase" id="RU367069"/>
    </source>
</evidence>
<dbReference type="SUPFAM" id="SSF54373">
    <property type="entry name" value="FAD-linked reductases, C-terminal domain"/>
    <property type="match status" value="1"/>
</dbReference>
<evidence type="ECO:0000256" key="7">
    <source>
        <dbReference type="ARBA" id="ARBA00023002"/>
    </source>
</evidence>
<dbReference type="InterPro" id="IPR036188">
    <property type="entry name" value="FAD/NAD-bd_sf"/>
</dbReference>
<keyword evidence="6 11" id="KW-0274">FAD</keyword>
<dbReference type="GO" id="GO:0005743">
    <property type="term" value="C:mitochondrial inner membrane"/>
    <property type="evidence" value="ECO:0007669"/>
    <property type="project" value="UniProtKB-SubCell"/>
</dbReference>
<comment type="similarity">
    <text evidence="3 11">Belongs to the protoporphyrinogen/coproporphyrinogen oxidase family. Protoporphyrinogen oxidase subfamily.</text>
</comment>
<accession>A0A8H8RUB3</accession>
<dbReference type="OrthoDB" id="438553at2759"/>
<evidence type="ECO:0000313" key="13">
    <source>
        <dbReference type="EMBL" id="TVY40724.1"/>
    </source>
</evidence>
<dbReference type="EMBL" id="QGMI01000437">
    <property type="protein sequence ID" value="TVY40724.1"/>
    <property type="molecule type" value="Genomic_DNA"/>
</dbReference>
<dbReference type="InterPro" id="IPR002937">
    <property type="entry name" value="Amino_oxidase"/>
</dbReference>
<dbReference type="NCBIfam" id="TIGR00562">
    <property type="entry name" value="proto_IX_ox"/>
    <property type="match status" value="1"/>
</dbReference>
<keyword evidence="9 11" id="KW-0627">Porphyrin biosynthesis</keyword>
<feature type="non-terminal residue" evidence="13">
    <location>
        <position position="1"/>
    </location>
</feature>
<comment type="caution">
    <text evidence="13">The sequence shown here is derived from an EMBL/GenBank/DDBJ whole genome shotgun (WGS) entry which is preliminary data.</text>
</comment>
<keyword evidence="14" id="KW-1185">Reference proteome</keyword>
<comment type="subcellular location">
    <subcellularLocation>
        <location evidence="11">Mitochondrion inner membrane</location>
    </subcellularLocation>
</comment>
<evidence type="ECO:0000256" key="8">
    <source>
        <dbReference type="ARBA" id="ARBA00023133"/>
    </source>
</evidence>
<dbReference type="PANTHER" id="PTHR42923:SF3">
    <property type="entry name" value="PROTOPORPHYRINOGEN OXIDASE"/>
    <property type="match status" value="1"/>
</dbReference>
<dbReference type="Proteomes" id="UP000443090">
    <property type="component" value="Unassembled WGS sequence"/>
</dbReference>
<dbReference type="GO" id="GO:0006782">
    <property type="term" value="P:protoporphyrinogen IX biosynthetic process"/>
    <property type="evidence" value="ECO:0007669"/>
    <property type="project" value="UniProtKB-UniRule"/>
</dbReference>
<evidence type="ECO:0000259" key="12">
    <source>
        <dbReference type="Pfam" id="PF01593"/>
    </source>
</evidence>
<dbReference type="EC" id="1.3.3.4" evidence="4 11"/>
<keyword evidence="5 11" id="KW-0285">Flavoprotein</keyword>
<evidence type="ECO:0000256" key="6">
    <source>
        <dbReference type="ARBA" id="ARBA00022827"/>
    </source>
</evidence>
<evidence type="ECO:0000256" key="10">
    <source>
        <dbReference type="ARBA" id="ARBA00047554"/>
    </source>
</evidence>
<feature type="domain" description="Amine oxidase" evidence="12">
    <location>
        <begin position="50"/>
        <end position="551"/>
    </location>
</feature>
<dbReference type="UniPathway" id="UPA00251">
    <property type="reaction ID" value="UER00324"/>
</dbReference>
<dbReference type="GO" id="GO:0004729">
    <property type="term" value="F:oxygen-dependent protoporphyrinogen oxidase activity"/>
    <property type="evidence" value="ECO:0007669"/>
    <property type="project" value="UniProtKB-UniRule"/>
</dbReference>
<keyword evidence="8 11" id="KW-0350">Heme biosynthesis</keyword>
<dbReference type="SUPFAM" id="SSF51905">
    <property type="entry name" value="FAD/NAD(P)-binding domain"/>
    <property type="match status" value="1"/>
</dbReference>
<organism evidence="13 14">
    <name type="scientific">Lachnellula occidentalis</name>
    <dbReference type="NCBI Taxonomy" id="215460"/>
    <lineage>
        <taxon>Eukaryota</taxon>
        <taxon>Fungi</taxon>
        <taxon>Dikarya</taxon>
        <taxon>Ascomycota</taxon>
        <taxon>Pezizomycotina</taxon>
        <taxon>Leotiomycetes</taxon>
        <taxon>Helotiales</taxon>
        <taxon>Lachnaceae</taxon>
        <taxon>Lachnellula</taxon>
    </lineage>
</organism>
<dbReference type="InterPro" id="IPR050464">
    <property type="entry name" value="Zeta_carotene_desat/Oxidored"/>
</dbReference>
<sequence>SRRTGNETQAHATPLNATTRAYKSDLAATKQTDNKDDDVTRIAVLGGGVTGLASAHYLARELPHAMITVYEASDRVGGWLRTTELGDEGGKVYFEQGPRTLRPGNTFGCAGLTTLELIQDLGLEDELLITPKSAASALNRFVYYPDHLVKMPGPGQNILEMGWRVFSEPVFQNVAKSLLKELVTPRRQMLEDESVGSFLNRRFGTSSVSDNLASAVLHGIYAGDIYNLSIKSLLPAVWHLEGAYGSFLNGLMVLNSKKARIIKHRDLQLASELLRTKLKQSLVYSMDNASVYTFKKGISTLSAALVDRLKANPNVKFELNTKVGALEHDVESDKIMLEISGHDTPYDRVISTINGRTLSTLSSTGSTSTKTAIEAIKTTNLPSLASTRAVTVMVVNLFYANPSLLPSQGFGYLIPRSIPLKQNPEMALGVIFDSDATVGLDSMAGTKVTIILGGHWWDGFEHYPSEEEGIDMARAIIKRHLKVDDEPVLSKAGLQRDCIPQYAVGHEERMKKAHRELRNAFGGKLAVAGNSYTGVGVNDCVRAARDVVMDVKAGKDVTGLESFESPVAWVEVSRHGVFE</sequence>
<proteinExistence type="inferred from homology"/>
<name>A0A8H8RUB3_9HELO</name>
<keyword evidence="7 11" id="KW-0560">Oxidoreductase</keyword>
<protein>
    <recommendedName>
        <fullName evidence="4 11">Protoporphyrinogen oxidase</fullName>
        <ecNumber evidence="4 11">1.3.3.4</ecNumber>
    </recommendedName>
</protein>
<evidence type="ECO:0000256" key="3">
    <source>
        <dbReference type="ARBA" id="ARBA00010551"/>
    </source>
</evidence>
<evidence type="ECO:0000256" key="4">
    <source>
        <dbReference type="ARBA" id="ARBA00012867"/>
    </source>
</evidence>
<comment type="function">
    <text evidence="1 11">Catalyzes the 6-electron oxidation of protoporphyrinogen-IX to form protoporphyrin-IX.</text>
</comment>
<dbReference type="Gene3D" id="3.50.50.60">
    <property type="entry name" value="FAD/NAD(P)-binding domain"/>
    <property type="match status" value="1"/>
</dbReference>
<dbReference type="Pfam" id="PF01593">
    <property type="entry name" value="Amino_oxidase"/>
    <property type="match status" value="1"/>
</dbReference>
<dbReference type="InterPro" id="IPR004572">
    <property type="entry name" value="Protoporphyrinogen_oxidase"/>
</dbReference>
<dbReference type="AlphaFoldDB" id="A0A8H8RUB3"/>
<evidence type="ECO:0000256" key="1">
    <source>
        <dbReference type="ARBA" id="ARBA00002600"/>
    </source>
</evidence>
<evidence type="ECO:0000256" key="5">
    <source>
        <dbReference type="ARBA" id="ARBA00022630"/>
    </source>
</evidence>
<comment type="cofactor">
    <cofactor evidence="11">
        <name>FAD</name>
        <dbReference type="ChEBI" id="CHEBI:57692"/>
    </cofactor>
    <text evidence="11">Binds 1 FAD per subunit.</text>
</comment>
<gene>
    <name evidence="13" type="primary">hem14</name>
    <name evidence="13" type="ORF">LOCC1_G004387</name>
</gene>
<reference evidence="13 14" key="1">
    <citation type="submission" date="2018-05" db="EMBL/GenBank/DDBJ databases">
        <title>Genome sequencing and assembly of the regulated plant pathogen Lachnellula willkommii and related sister species for the development of diagnostic species identification markers.</title>
        <authorList>
            <person name="Giroux E."/>
            <person name="Bilodeau G."/>
        </authorList>
    </citation>
    <scope>NUCLEOTIDE SEQUENCE [LARGE SCALE GENOMIC DNA]</scope>
    <source>
        <strain evidence="13 14">CBS 160.35</strain>
    </source>
</reference>
<dbReference type="PANTHER" id="PTHR42923">
    <property type="entry name" value="PROTOPORPHYRINOGEN OXIDASE"/>
    <property type="match status" value="1"/>
</dbReference>
<evidence type="ECO:0000256" key="2">
    <source>
        <dbReference type="ARBA" id="ARBA00005073"/>
    </source>
</evidence>